<dbReference type="PROSITE" id="PS01229">
    <property type="entry name" value="COF_2"/>
    <property type="match status" value="1"/>
</dbReference>
<accession>A0A1L7LIZ9</accession>
<dbReference type="PANTHER" id="PTHR10000:SF53">
    <property type="entry name" value="5-AMINO-6-(5-PHOSPHO-D-RIBITYLAMINO)URACIL PHOSPHATASE YBJI-RELATED"/>
    <property type="match status" value="1"/>
</dbReference>
<dbReference type="GO" id="GO:0000287">
    <property type="term" value="F:magnesium ion binding"/>
    <property type="evidence" value="ECO:0007669"/>
    <property type="project" value="TreeGrafter"/>
</dbReference>
<evidence type="ECO:0000313" key="2">
    <source>
        <dbReference type="Proteomes" id="UP000217758"/>
    </source>
</evidence>
<dbReference type="AlphaFoldDB" id="A0A1L7LIZ9"/>
<sequence>MKAISDYKTSQRLVGTASGFGYIDIITRGLHKGWALQQLLKRWHFTGDHLMAFGDGGNDIEMLKLAKYSYAMANAPKNVKAAANYQAKSNDESGVLDVIDNYLASID</sequence>
<dbReference type="PANTHER" id="PTHR10000">
    <property type="entry name" value="PHOSPHOSERINE PHOSPHATASE"/>
    <property type="match status" value="1"/>
</dbReference>
<dbReference type="Gene3D" id="3.40.50.1000">
    <property type="entry name" value="HAD superfamily/HAD-like"/>
    <property type="match status" value="1"/>
</dbReference>
<dbReference type="Proteomes" id="UP000217758">
    <property type="component" value="Chromosome"/>
</dbReference>
<dbReference type="Pfam" id="PF08282">
    <property type="entry name" value="Hydrolase_3"/>
    <property type="match status" value="1"/>
</dbReference>
<dbReference type="InterPro" id="IPR036412">
    <property type="entry name" value="HAD-like_sf"/>
</dbReference>
<dbReference type="InterPro" id="IPR006379">
    <property type="entry name" value="HAD-SF_hydro_IIB"/>
</dbReference>
<evidence type="ECO:0000313" key="1">
    <source>
        <dbReference type="EMBL" id="BAQ24195.1"/>
    </source>
</evidence>
<proteinExistence type="predicted"/>
<dbReference type="KEGG" id="strg:SRT_09340"/>
<dbReference type="GO" id="GO:0005829">
    <property type="term" value="C:cytosol"/>
    <property type="evidence" value="ECO:0007669"/>
    <property type="project" value="TreeGrafter"/>
</dbReference>
<keyword evidence="2" id="KW-1185">Reference proteome</keyword>
<organism evidence="1 2">
    <name type="scientific">Streptococcus troglodytae</name>
    <dbReference type="NCBI Taxonomy" id="1111760"/>
    <lineage>
        <taxon>Bacteria</taxon>
        <taxon>Bacillati</taxon>
        <taxon>Bacillota</taxon>
        <taxon>Bacilli</taxon>
        <taxon>Lactobacillales</taxon>
        <taxon>Streptococcaceae</taxon>
        <taxon>Streptococcus</taxon>
    </lineage>
</organism>
<protein>
    <submittedName>
        <fullName evidence="1">HAD-superfamily hydrolase / phosphatase</fullName>
    </submittedName>
</protein>
<dbReference type="SUPFAM" id="SSF56784">
    <property type="entry name" value="HAD-like"/>
    <property type="match status" value="1"/>
</dbReference>
<name>A0A1L7LIZ9_9STRE</name>
<dbReference type="GO" id="GO:0016791">
    <property type="term" value="F:phosphatase activity"/>
    <property type="evidence" value="ECO:0007669"/>
    <property type="project" value="TreeGrafter"/>
</dbReference>
<keyword evidence="1" id="KW-0378">Hydrolase</keyword>
<dbReference type="NCBIfam" id="TIGR01484">
    <property type="entry name" value="HAD-SF-IIB"/>
    <property type="match status" value="1"/>
</dbReference>
<dbReference type="EMBL" id="AP014612">
    <property type="protein sequence ID" value="BAQ24195.1"/>
    <property type="molecule type" value="Genomic_DNA"/>
</dbReference>
<reference evidence="1 2" key="1">
    <citation type="journal article" date="2016" name="Microbiol. Immunol.">
        <title>Complete genome sequence of Streptococcus troglodytae TKU31 isolated from the oral cavity of a chimpanzee (Pan troglodytes).</title>
        <authorList>
            <person name="Okamoto M."/>
            <person name="Naito M."/>
            <person name="Miyanohara M."/>
            <person name="Imai S."/>
            <person name="Nomura Y."/>
            <person name="Saito W."/>
            <person name="Momoi Y."/>
            <person name="Takada K."/>
            <person name="Miyabe-Nishiwaki T."/>
            <person name="Tomonaga M."/>
            <person name="Hanada N."/>
        </authorList>
    </citation>
    <scope>NUCLEOTIDE SEQUENCE [LARGE SCALE GENOMIC DNA]</scope>
    <source>
        <strain evidence="2">TKU 31</strain>
    </source>
</reference>
<gene>
    <name evidence="1" type="ORF">SRT_09340</name>
</gene>
<dbReference type="InterPro" id="IPR023214">
    <property type="entry name" value="HAD_sf"/>
</dbReference>